<dbReference type="AlphaFoldDB" id="A0A1P8WPA8"/>
<protein>
    <submittedName>
        <fullName evidence="2">Uncharacterized protein</fullName>
    </submittedName>
</protein>
<name>A0A1P8WPA8_9PLAN</name>
<organism evidence="2 3">
    <name type="scientific">Fuerstiella marisgermanici</name>
    <dbReference type="NCBI Taxonomy" id="1891926"/>
    <lineage>
        <taxon>Bacteria</taxon>
        <taxon>Pseudomonadati</taxon>
        <taxon>Planctomycetota</taxon>
        <taxon>Planctomycetia</taxon>
        <taxon>Planctomycetales</taxon>
        <taxon>Planctomycetaceae</taxon>
        <taxon>Fuerstiella</taxon>
    </lineage>
</organism>
<proteinExistence type="predicted"/>
<keyword evidence="3" id="KW-1185">Reference proteome</keyword>
<feature type="region of interest" description="Disordered" evidence="1">
    <location>
        <begin position="1"/>
        <end position="22"/>
    </location>
</feature>
<reference evidence="2 3" key="1">
    <citation type="journal article" date="2016" name="Front. Microbiol.">
        <title>Fuerstia marisgermanicae gen. nov., sp. nov., an Unusual Member of the Phylum Planctomycetes from the German Wadden Sea.</title>
        <authorList>
            <person name="Kohn T."/>
            <person name="Heuer A."/>
            <person name="Jogler M."/>
            <person name="Vollmers J."/>
            <person name="Boedeker C."/>
            <person name="Bunk B."/>
            <person name="Rast P."/>
            <person name="Borchert D."/>
            <person name="Glockner I."/>
            <person name="Freese H.M."/>
            <person name="Klenk H.P."/>
            <person name="Overmann J."/>
            <person name="Kaster A.K."/>
            <person name="Rohde M."/>
            <person name="Wiegand S."/>
            <person name="Jogler C."/>
        </authorList>
    </citation>
    <scope>NUCLEOTIDE SEQUENCE [LARGE SCALE GENOMIC DNA]</scope>
    <source>
        <strain evidence="2 3">NH11</strain>
    </source>
</reference>
<feature type="compositionally biased region" description="Polar residues" evidence="1">
    <location>
        <begin position="9"/>
        <end position="22"/>
    </location>
</feature>
<gene>
    <name evidence="2" type="ORF">Fuma_05553</name>
</gene>
<dbReference type="KEGG" id="fmr:Fuma_05553"/>
<evidence type="ECO:0000313" key="2">
    <source>
        <dbReference type="EMBL" id="APZ95890.1"/>
    </source>
</evidence>
<dbReference type="Proteomes" id="UP000187735">
    <property type="component" value="Chromosome"/>
</dbReference>
<evidence type="ECO:0000256" key="1">
    <source>
        <dbReference type="SAM" id="MobiDB-lite"/>
    </source>
</evidence>
<accession>A0A1P8WPA8</accession>
<sequence length="78" mass="8822">MDLTGLEPVTSTMSTKGPSHSNFAKRVFSLPHRASHRKTVASMHSFPTEKGYDKGYSILEIEKFKPIATSNRQSQRHF</sequence>
<dbReference type="EMBL" id="CP017641">
    <property type="protein sequence ID" value="APZ95890.1"/>
    <property type="molecule type" value="Genomic_DNA"/>
</dbReference>
<evidence type="ECO:0000313" key="3">
    <source>
        <dbReference type="Proteomes" id="UP000187735"/>
    </source>
</evidence>